<comment type="similarity">
    <text evidence="3 19">Belongs to the DNA polymerase type-X family.</text>
</comment>
<dbReference type="InterPro" id="IPR002008">
    <property type="entry name" value="DNA_pol_X_beta-like"/>
</dbReference>
<dbReference type="SUPFAM" id="SSF47802">
    <property type="entry name" value="DNA polymerase beta, N-terminal domain-like"/>
    <property type="match status" value="1"/>
</dbReference>
<feature type="compositionally biased region" description="Basic and acidic residues" evidence="20">
    <location>
        <begin position="167"/>
        <end position="180"/>
    </location>
</feature>
<comment type="function">
    <text evidence="16">DNA polymerase that functions in several pathways of DNA repair. Involved in base excision repair (BER) responsible for repair of lesions that give rise to abasic (AP) sites in DNA. Also contributes to DNA double-strand break repair by non-homologous end joining and homologous recombination. Has both template-dependent and template-independent (terminal transferase) DNA polymerase activities. Also has a 5'-deoxyribose-5-phosphate lyase (dRP lyase) activity.</text>
</comment>
<dbReference type="PANTHER" id="PTHR11276:SF28">
    <property type="entry name" value="DNA POLYMERASE LAMBDA"/>
    <property type="match status" value="1"/>
</dbReference>
<dbReference type="InterPro" id="IPR022312">
    <property type="entry name" value="DNA_pol_X"/>
</dbReference>
<evidence type="ECO:0000256" key="1">
    <source>
        <dbReference type="ARBA" id="ARBA00001936"/>
    </source>
</evidence>
<keyword evidence="14 19" id="KW-0539">Nucleus</keyword>
<keyword evidence="7" id="KW-0235">DNA replication</keyword>
<evidence type="ECO:0000256" key="3">
    <source>
        <dbReference type="ARBA" id="ARBA00008323"/>
    </source>
</evidence>
<keyword evidence="6 19" id="KW-0548">Nucleotidyltransferase</keyword>
<dbReference type="EMBL" id="GDRN01084838">
    <property type="protein sequence ID" value="JAI61432.1"/>
    <property type="molecule type" value="Transcribed_RNA"/>
</dbReference>
<evidence type="ECO:0000256" key="4">
    <source>
        <dbReference type="ARBA" id="ARBA00022634"/>
    </source>
</evidence>
<evidence type="ECO:0000256" key="14">
    <source>
        <dbReference type="ARBA" id="ARBA00023242"/>
    </source>
</evidence>
<dbReference type="FunFam" id="1.10.150.20:FF:000010">
    <property type="entry name" value="DNA polymerase lambda"/>
    <property type="match status" value="1"/>
</dbReference>
<keyword evidence="9 19" id="KW-0227">DNA damage</keyword>
<feature type="domain" description="BRCT" evidence="21">
    <location>
        <begin position="24"/>
        <end position="122"/>
    </location>
</feature>
<dbReference type="InterPro" id="IPR019843">
    <property type="entry name" value="DNA_pol-X_BS"/>
</dbReference>
<dbReference type="InterPro" id="IPR001357">
    <property type="entry name" value="BRCT_dom"/>
</dbReference>
<keyword evidence="4" id="KW-0237">DNA synthesis</keyword>
<proteinExistence type="inferred from homology"/>
<evidence type="ECO:0000256" key="20">
    <source>
        <dbReference type="SAM" id="MobiDB-lite"/>
    </source>
</evidence>
<evidence type="ECO:0000256" key="11">
    <source>
        <dbReference type="ARBA" id="ARBA00023125"/>
    </source>
</evidence>
<dbReference type="GO" id="GO:0016829">
    <property type="term" value="F:lyase activity"/>
    <property type="evidence" value="ECO:0007669"/>
    <property type="project" value="UniProtKB-KW"/>
</dbReference>
<dbReference type="EMBL" id="GDRN01084844">
    <property type="protein sequence ID" value="JAI61428.1"/>
    <property type="molecule type" value="Transcribed_RNA"/>
</dbReference>
<dbReference type="InterPro" id="IPR037160">
    <property type="entry name" value="DNA_Pol_thumb_sf"/>
</dbReference>
<dbReference type="FunFam" id="3.30.210.10:FF:000001">
    <property type="entry name" value="DNA polymerase lambda"/>
    <property type="match status" value="1"/>
</dbReference>
<keyword evidence="8" id="KW-0479">Metal-binding</keyword>
<feature type="compositionally biased region" description="Basic and acidic residues" evidence="20">
    <location>
        <begin position="190"/>
        <end position="209"/>
    </location>
</feature>
<dbReference type="Gene3D" id="3.30.460.10">
    <property type="entry name" value="Beta Polymerase, domain 2"/>
    <property type="match status" value="1"/>
</dbReference>
<dbReference type="InterPro" id="IPR036420">
    <property type="entry name" value="BRCT_dom_sf"/>
</dbReference>
<organism evidence="22">
    <name type="scientific">Scylla olivacea</name>
    <name type="common">Orange mud crab</name>
    <name type="synonym">Cancer olivacea</name>
    <dbReference type="NCBI Taxonomy" id="85551"/>
    <lineage>
        <taxon>Eukaryota</taxon>
        <taxon>Metazoa</taxon>
        <taxon>Ecdysozoa</taxon>
        <taxon>Arthropoda</taxon>
        <taxon>Crustacea</taxon>
        <taxon>Multicrustacea</taxon>
        <taxon>Malacostraca</taxon>
        <taxon>Eumalacostraca</taxon>
        <taxon>Eucarida</taxon>
        <taxon>Decapoda</taxon>
        <taxon>Pleocyemata</taxon>
        <taxon>Brachyura</taxon>
        <taxon>Eubrachyura</taxon>
        <taxon>Portunoidea</taxon>
        <taxon>Portunidae</taxon>
        <taxon>Portuninae</taxon>
        <taxon>Scylla</taxon>
    </lineage>
</organism>
<dbReference type="PROSITE" id="PS00522">
    <property type="entry name" value="DNA_POLYMERASE_X"/>
    <property type="match status" value="1"/>
</dbReference>
<evidence type="ECO:0000256" key="17">
    <source>
        <dbReference type="ARBA" id="ARBA00061803"/>
    </source>
</evidence>
<dbReference type="SUPFAM" id="SSF52113">
    <property type="entry name" value="BRCT domain"/>
    <property type="match status" value="1"/>
</dbReference>
<dbReference type="FunFam" id="1.10.150.110:FF:000004">
    <property type="entry name" value="DNA polymerase lambda"/>
    <property type="match status" value="1"/>
</dbReference>
<dbReference type="SUPFAM" id="SSF81585">
    <property type="entry name" value="PsbU/PolX domain-like"/>
    <property type="match status" value="1"/>
</dbReference>
<evidence type="ECO:0000256" key="2">
    <source>
        <dbReference type="ARBA" id="ARBA00004123"/>
    </source>
</evidence>
<keyword evidence="12 19" id="KW-0234">DNA repair</keyword>
<dbReference type="GO" id="GO:0006260">
    <property type="term" value="P:DNA replication"/>
    <property type="evidence" value="ECO:0007669"/>
    <property type="project" value="UniProtKB-KW"/>
</dbReference>
<evidence type="ECO:0000256" key="15">
    <source>
        <dbReference type="ARBA" id="ARBA00049244"/>
    </source>
</evidence>
<dbReference type="PRINTS" id="PR00870">
    <property type="entry name" value="DNAPOLXBETA"/>
</dbReference>
<dbReference type="Pfam" id="PF10391">
    <property type="entry name" value="DNA_pol_lambd_f"/>
    <property type="match status" value="1"/>
</dbReference>
<dbReference type="InterPro" id="IPR028207">
    <property type="entry name" value="DNA_pol_B_palm_palm"/>
</dbReference>
<keyword evidence="13" id="KW-0456">Lyase</keyword>
<dbReference type="InterPro" id="IPR043519">
    <property type="entry name" value="NT_sf"/>
</dbReference>
<dbReference type="GO" id="GO:0003887">
    <property type="term" value="F:DNA-directed DNA polymerase activity"/>
    <property type="evidence" value="ECO:0007669"/>
    <property type="project" value="UniProtKB-UniRule"/>
</dbReference>
<sequence>MKRKSKEALLLAKQHKAEDETHEPPPQFLSGLKCHVHPANFGLMRHKVFESHITRYGGELVPSLPECSEGVFHVVFEETVDEEKVKRLVDTARLPNSVFLRCTWLIESIKAKAKAGTQSHLILSMNSVEEQCRGTGESWVQEISWTQVEETEKSHIKDTDVAVTKSESQRNENPDMKDASARTTACSASHEQREDMGSQKSTKETKEDKIVEDEREPEECSRDEALGNKSVLHKWGAGAGEEDHLESLIRPFPKNLQDKFACARPSSSKPVDLNTHITSELSKLAATYKSKNDTWRSVGYERAIAAIRNYSKEITSREEALAIPGIGGRLADKIAEILESGRLRKVAEVCEGEEAETLRLFLGVWGAGPSTAQAWYLQDFRTLDDLRTKATLTRHQQIGLKHYDDINSRIPRSEVAEIEEHVREATLSLVRGAEVMVCGSYRRGKPTCGDVDVLITHPDGQSHELIFRPLLVRLRESGFLTDDLVTQEDNGNQKKYLGVCRLPGEGRKHRRLDVIVVPYQERATALMYFTGSAHFNRSMRLLATKKGMSLSEHSLRAGIVRQGQEKLSDGYMLDTPTEESIFAHLGLEYRPPEERDH</sequence>
<dbReference type="Pfam" id="PF14792">
    <property type="entry name" value="DNA_pol_B_palm"/>
    <property type="match status" value="1"/>
</dbReference>
<evidence type="ECO:0000256" key="5">
    <source>
        <dbReference type="ARBA" id="ARBA00022679"/>
    </source>
</evidence>
<protein>
    <recommendedName>
        <fullName evidence="19">DNA polymerase</fullName>
        <ecNumber evidence="19">2.7.7.7</ecNumber>
    </recommendedName>
</protein>
<dbReference type="InterPro" id="IPR029398">
    <property type="entry name" value="PolB_thumb"/>
</dbReference>
<feature type="region of interest" description="Disordered" evidence="20">
    <location>
        <begin position="150"/>
        <end position="225"/>
    </location>
</feature>
<evidence type="ECO:0000256" key="12">
    <source>
        <dbReference type="ARBA" id="ARBA00023204"/>
    </source>
</evidence>
<dbReference type="GO" id="GO:0046872">
    <property type="term" value="F:metal ion binding"/>
    <property type="evidence" value="ECO:0007669"/>
    <property type="project" value="UniProtKB-UniRule"/>
</dbReference>
<evidence type="ECO:0000256" key="16">
    <source>
        <dbReference type="ARBA" id="ARBA00054974"/>
    </source>
</evidence>
<dbReference type="InterPro" id="IPR002054">
    <property type="entry name" value="DNA-dir_DNA_pol_X"/>
</dbReference>
<dbReference type="GO" id="GO:0003677">
    <property type="term" value="F:DNA binding"/>
    <property type="evidence" value="ECO:0007669"/>
    <property type="project" value="UniProtKB-UniRule"/>
</dbReference>
<comment type="cofactor">
    <cofactor evidence="1">
        <name>Mn(2+)</name>
        <dbReference type="ChEBI" id="CHEBI:29035"/>
    </cofactor>
</comment>
<evidence type="ECO:0000256" key="10">
    <source>
        <dbReference type="ARBA" id="ARBA00022932"/>
    </source>
</evidence>
<evidence type="ECO:0000256" key="18">
    <source>
        <dbReference type="PIRSR" id="PIRSR622312-50"/>
    </source>
</evidence>
<reference evidence="22" key="1">
    <citation type="submission" date="2015-09" db="EMBL/GenBank/DDBJ databases">
        <title>Scylla olivacea transcriptome.</title>
        <authorList>
            <person name="Ikhwanuddin M."/>
        </authorList>
    </citation>
    <scope>NUCLEOTIDE SEQUENCE</scope>
</reference>
<comment type="catalytic activity">
    <reaction evidence="15 19">
        <text>DNA(n) + a 2'-deoxyribonucleoside 5'-triphosphate = DNA(n+1) + diphosphate</text>
        <dbReference type="Rhea" id="RHEA:22508"/>
        <dbReference type="Rhea" id="RHEA-COMP:17339"/>
        <dbReference type="Rhea" id="RHEA-COMP:17340"/>
        <dbReference type="ChEBI" id="CHEBI:33019"/>
        <dbReference type="ChEBI" id="CHEBI:61560"/>
        <dbReference type="ChEBI" id="CHEBI:173112"/>
        <dbReference type="EC" id="2.7.7.7"/>
    </reaction>
</comment>
<dbReference type="FunFam" id="3.30.460.10:FF:000020">
    <property type="entry name" value="DNA polymerase lambda"/>
    <property type="match status" value="1"/>
</dbReference>
<dbReference type="PRINTS" id="PR00869">
    <property type="entry name" value="DNAPOLX"/>
</dbReference>
<evidence type="ECO:0000256" key="6">
    <source>
        <dbReference type="ARBA" id="ARBA00022695"/>
    </source>
</evidence>
<keyword evidence="5 19" id="KW-0808">Transferase</keyword>
<dbReference type="PANTHER" id="PTHR11276">
    <property type="entry name" value="DNA POLYMERASE TYPE-X FAMILY MEMBER"/>
    <property type="match status" value="1"/>
</dbReference>
<dbReference type="InterPro" id="IPR018944">
    <property type="entry name" value="DNA_pol_lambd_fingers_domain"/>
</dbReference>
<evidence type="ECO:0000256" key="8">
    <source>
        <dbReference type="ARBA" id="ARBA00022723"/>
    </source>
</evidence>
<evidence type="ECO:0000256" key="19">
    <source>
        <dbReference type="RuleBase" id="RU366014"/>
    </source>
</evidence>
<name>A0A0P4VZD0_SCYOL</name>
<dbReference type="EC" id="2.7.7.7" evidence="19"/>
<accession>A0A0P4VZD0</accession>
<evidence type="ECO:0000313" key="22">
    <source>
        <dbReference type="EMBL" id="JAI61433.1"/>
    </source>
</evidence>
<keyword evidence="10 19" id="KW-0239">DNA-directed DNA polymerase</keyword>
<dbReference type="PROSITE" id="PS50172">
    <property type="entry name" value="BRCT"/>
    <property type="match status" value="1"/>
</dbReference>
<dbReference type="EMBL" id="GDRN01084837">
    <property type="protein sequence ID" value="JAI61433.1"/>
    <property type="molecule type" value="Transcribed_RNA"/>
</dbReference>
<dbReference type="AlphaFoldDB" id="A0A0P4VZD0"/>
<dbReference type="SUPFAM" id="SSF81301">
    <property type="entry name" value="Nucleotidyltransferase"/>
    <property type="match status" value="1"/>
</dbReference>
<dbReference type="GO" id="GO:0005634">
    <property type="term" value="C:nucleus"/>
    <property type="evidence" value="ECO:0007669"/>
    <property type="project" value="UniProtKB-SubCell"/>
</dbReference>
<evidence type="ECO:0000256" key="13">
    <source>
        <dbReference type="ARBA" id="ARBA00023239"/>
    </source>
</evidence>
<dbReference type="Gene3D" id="1.10.150.20">
    <property type="entry name" value="5' to 3' exonuclease, C-terminal subdomain"/>
    <property type="match status" value="1"/>
</dbReference>
<evidence type="ECO:0000256" key="9">
    <source>
        <dbReference type="ARBA" id="ARBA00022763"/>
    </source>
</evidence>
<dbReference type="Pfam" id="PF14791">
    <property type="entry name" value="DNA_pol_B_thumb"/>
    <property type="match status" value="1"/>
</dbReference>
<dbReference type="Gene3D" id="3.30.210.10">
    <property type="entry name" value="DNA polymerase, thumb domain"/>
    <property type="match status" value="1"/>
</dbReference>
<dbReference type="CDD" id="cd00141">
    <property type="entry name" value="NT_POLXc"/>
    <property type="match status" value="1"/>
</dbReference>
<dbReference type="Pfam" id="PF14716">
    <property type="entry name" value="HHH_8"/>
    <property type="match status" value="1"/>
</dbReference>
<feature type="compositionally biased region" description="Basic and acidic residues" evidence="20">
    <location>
        <begin position="150"/>
        <end position="160"/>
    </location>
</feature>
<comment type="subunit">
    <text evidence="17">Interacts with PCNA. Interacts with PAXX; promoting POLL recruitment to double-strand breaks (DSBs) and stimulation of the end-filling activity of POLL. Interacts with XRCC4; promoting POLL recruitment to double-strand breaks (DSBs) and stimulation of the end-filling activity of POLL. Interacts with NHEJ1/XLF; promoting POLL recruitment to double-strand breaks (DSBs) and stimulation of the end-filling activity of POLL.</text>
</comment>
<dbReference type="Gene3D" id="1.10.150.110">
    <property type="entry name" value="DNA polymerase beta, N-terminal domain-like"/>
    <property type="match status" value="1"/>
</dbReference>
<comment type="subcellular location">
    <subcellularLocation>
        <location evidence="2 19">Nucleus</location>
    </subcellularLocation>
</comment>
<evidence type="ECO:0000259" key="21">
    <source>
        <dbReference type="PROSITE" id="PS50172"/>
    </source>
</evidence>
<evidence type="ECO:0000256" key="7">
    <source>
        <dbReference type="ARBA" id="ARBA00022705"/>
    </source>
</evidence>
<dbReference type="InterPro" id="IPR010996">
    <property type="entry name" value="HHH_MUS81"/>
</dbReference>
<dbReference type="InterPro" id="IPR027421">
    <property type="entry name" value="DNA_pol_lamdba_lyase_dom_sf"/>
</dbReference>
<dbReference type="SMART" id="SM00483">
    <property type="entry name" value="POLXc"/>
    <property type="match status" value="1"/>
</dbReference>
<dbReference type="Gene3D" id="3.40.50.10190">
    <property type="entry name" value="BRCT domain"/>
    <property type="match status" value="1"/>
</dbReference>
<keyword evidence="11" id="KW-0238">DNA-binding</keyword>
<feature type="active site" description="Nucleophile; Schiff-base intermediate with DNA; for 5'-dRP lyase activity" evidence="18">
    <location>
        <position position="333"/>
    </location>
</feature>
<dbReference type="GO" id="GO:0006303">
    <property type="term" value="P:double-strand break repair via nonhomologous end joining"/>
    <property type="evidence" value="ECO:0007669"/>
    <property type="project" value="TreeGrafter"/>
</dbReference>
<comment type="function">
    <text evidence="19">DNA polymerase that functions in several pathways of DNA repair. Involved in base excision repair (BER) responsible for repair of lesions that give rise to abasic (AP) sites in DNA. Also contributes to DNA double-strand break repair by non-homologous end joining and homologous recombination. Has both template-dependent and template-independent (terminal transferase) DNA polymerase activities. Has also a 5'-deoxyribose-5-phosphate lyase (dRP lyase) activity.</text>
</comment>